<dbReference type="Pfam" id="PF05547">
    <property type="entry name" value="Peptidase_M6"/>
    <property type="match status" value="1"/>
</dbReference>
<dbReference type="GO" id="GO:0006508">
    <property type="term" value="P:proteolysis"/>
    <property type="evidence" value="ECO:0007669"/>
    <property type="project" value="UniProtKB-KW"/>
</dbReference>
<dbReference type="Proteomes" id="UP000278983">
    <property type="component" value="Unassembled WGS sequence"/>
</dbReference>
<dbReference type="PANTHER" id="PTHR41775">
    <property type="entry name" value="SECRETED PROTEIN-RELATED"/>
    <property type="match status" value="1"/>
</dbReference>
<keyword evidence="1" id="KW-0732">Signal</keyword>
<dbReference type="AlphaFoldDB" id="A0A432LJW8"/>
<feature type="signal peptide" evidence="1">
    <location>
        <begin position="1"/>
        <end position="19"/>
    </location>
</feature>
<dbReference type="GO" id="GO:0008237">
    <property type="term" value="F:metallopeptidase activity"/>
    <property type="evidence" value="ECO:0007669"/>
    <property type="project" value="UniProtKB-KW"/>
</dbReference>
<keyword evidence="3" id="KW-0378">Hydrolase</keyword>
<dbReference type="EMBL" id="RYYU01000001">
    <property type="protein sequence ID" value="RUL59069.1"/>
    <property type="molecule type" value="Genomic_DNA"/>
</dbReference>
<evidence type="ECO:0000313" key="3">
    <source>
        <dbReference type="EMBL" id="RUL59069.1"/>
    </source>
</evidence>
<proteinExistence type="predicted"/>
<evidence type="ECO:0000313" key="4">
    <source>
        <dbReference type="Proteomes" id="UP000278983"/>
    </source>
</evidence>
<feature type="domain" description="Peptidase M6-like" evidence="2">
    <location>
        <begin position="135"/>
        <end position="376"/>
    </location>
</feature>
<keyword evidence="3" id="KW-0645">Protease</keyword>
<reference evidence="3 4" key="1">
    <citation type="submission" date="2018-12" db="EMBL/GenBank/DDBJ databases">
        <title>Genome sequencing of Prevotella sp. KCOM 3155 (= JS262).</title>
        <authorList>
            <person name="Kook J.-K."/>
            <person name="Park S.-N."/>
            <person name="Lim Y.K."/>
        </authorList>
    </citation>
    <scope>NUCLEOTIDE SEQUENCE [LARGE SCALE GENOMIC DNA]</scope>
    <source>
        <strain evidence="3 4">KCOM 3155</strain>
    </source>
</reference>
<evidence type="ECO:0000259" key="2">
    <source>
        <dbReference type="Pfam" id="PF05547"/>
    </source>
</evidence>
<comment type="caution">
    <text evidence="3">The sequence shown here is derived from an EMBL/GenBank/DDBJ whole genome shotgun (WGS) entry which is preliminary data.</text>
</comment>
<evidence type="ECO:0000256" key="1">
    <source>
        <dbReference type="SAM" id="SignalP"/>
    </source>
</evidence>
<protein>
    <submittedName>
        <fullName evidence="3">M6 family metalloprotease domain-containing protein</fullName>
    </submittedName>
</protein>
<dbReference type="NCBIfam" id="TIGR03296">
    <property type="entry name" value="M6dom_TIGR03296"/>
    <property type="match status" value="1"/>
</dbReference>
<dbReference type="PANTHER" id="PTHR41775:SF1">
    <property type="entry name" value="PEPTIDASE M6-LIKE DOMAIN-CONTAINING PROTEIN"/>
    <property type="match status" value="1"/>
</dbReference>
<dbReference type="RefSeq" id="WP_126678239.1">
    <property type="nucleotide sequence ID" value="NZ_RYYU01000001.1"/>
</dbReference>
<feature type="chain" id="PRO_5019021090" evidence="1">
    <location>
        <begin position="20"/>
        <end position="745"/>
    </location>
</feature>
<dbReference type="OrthoDB" id="9813478at2"/>
<organism evidence="3 4">
    <name type="scientific">Prevotella koreensis</name>
    <dbReference type="NCBI Taxonomy" id="2490854"/>
    <lineage>
        <taxon>Bacteria</taxon>
        <taxon>Pseudomonadati</taxon>
        <taxon>Bacteroidota</taxon>
        <taxon>Bacteroidia</taxon>
        <taxon>Bacteroidales</taxon>
        <taxon>Prevotellaceae</taxon>
        <taxon>Prevotella</taxon>
    </lineage>
</organism>
<keyword evidence="3" id="KW-0482">Metalloprotease</keyword>
<gene>
    <name evidence="3" type="ORF">EHV08_04305</name>
</gene>
<accession>A0A432LJW8</accession>
<dbReference type="InterPro" id="IPR008757">
    <property type="entry name" value="Peptidase_M6-like_domain"/>
</dbReference>
<sequence length="745" mass="83907">MNRIVFVFASLLFSVSLWAVKVHPEPAVITQSDGTKITVYAFGDEHNHWYTTSDGVLLYHEGFDYYVAEIDANGNLIPTKQLAHEVSSRSEIEKKMIKKQNRRLFYNVIDKEISKHAARREPIADNSTLFPHKGTPRAIVILAEFTDSVFKDADPKSVFEQYLNAEQIDNTVGNSTVGKNYGSVKKYFKDMSYGKFMPQFDIYGPVKLSKELKYYGEGKHDHMNRLLPEVCQLADNEIDFSQYDENNDGYIDLVYVICAGYSQSYSQNSTDCIWPKSGSFNFGTYDGKKAFRYGVHTELNAFPGAFKKQGLDYAINGIGLFCHEFSHCMGLPDFYPVSPAAQNAFNPGMELWDIMDGGEYLKNGYSPTEYTAWEREAMGWFVIDELTTDDKGNVALGNINNGGKAYRIKNDADPTGNEYLVLQYIEKAGWNKPLYGQGMLVTHVDYDATAFSLSSNSVNNTIGHSRYTIIPADGIYISSYDTSKTREEYKKSMEGDPYPFFGITELCSIPWYTGNDTKKPILNIKEDISAPVEKLTFDYIVPHDTIIPREGFVFENIFVNGAPEGNITMTNAAITSYSNGDKVIEATDFNNAEIQFADQFNANGKDSLHIDIFAYENMQVKIGFTEKSGKNGMKPEGVKKESGTQMFDLKEKTWTRIDVSVEKLANGGIAIEDIGGITLSNGNGKTIYINNIYFYTPKVNAIDEIQNNADIHDKIYTPEGIRINTDKKNLKKGLYIINGKKYMIK</sequence>
<name>A0A432LJW8_9BACT</name>
<keyword evidence="4" id="KW-1185">Reference proteome</keyword>